<accession>A0ACD4NJ90</accession>
<sequence length="158" mass="17689">MSFAGYLAGLSLLASTLLSASAWSAQLPNLSRAVDPAEIRQIYAGRTWAWKERPTGIYFAPSGALQAYENAPDERVGSGSWRVDDKGRLCVDIRWQRIAGGVSRHRSCWSHRRVGSVIWKQHDDRSEWYSVFGGSREAGRVSVGNRISPVIERALERR</sequence>
<proteinExistence type="predicted"/>
<keyword evidence="2" id="KW-1185">Reference proteome</keyword>
<dbReference type="EMBL" id="CP113520">
    <property type="protein sequence ID" value="WAJ26818.1"/>
    <property type="molecule type" value="Genomic_DNA"/>
</dbReference>
<name>A0ACD4NJ90_9HYPH</name>
<organism evidence="1 2">
    <name type="scientific">Antarcticirhabdus aurantiaca</name>
    <dbReference type="NCBI Taxonomy" id="2606717"/>
    <lineage>
        <taxon>Bacteria</taxon>
        <taxon>Pseudomonadati</taxon>
        <taxon>Pseudomonadota</taxon>
        <taxon>Alphaproteobacteria</taxon>
        <taxon>Hyphomicrobiales</taxon>
        <taxon>Aurantimonadaceae</taxon>
        <taxon>Antarcticirhabdus</taxon>
    </lineage>
</organism>
<protein>
    <submittedName>
        <fullName evidence="1">DUF995 domain-containing protein</fullName>
    </submittedName>
</protein>
<gene>
    <name evidence="1" type="ORF">OXU80_18380</name>
</gene>
<evidence type="ECO:0000313" key="1">
    <source>
        <dbReference type="EMBL" id="WAJ26818.1"/>
    </source>
</evidence>
<dbReference type="Proteomes" id="UP001163223">
    <property type="component" value="Chromosome"/>
</dbReference>
<evidence type="ECO:0000313" key="2">
    <source>
        <dbReference type="Proteomes" id="UP001163223"/>
    </source>
</evidence>
<reference evidence="1" key="1">
    <citation type="submission" date="2022-11" db="EMBL/GenBank/DDBJ databases">
        <title>beta-Carotene-producing bacterium, Jeongeuplla avenae sp. nov., alleviates the salt stress of Arabidopsis seedlings.</title>
        <authorList>
            <person name="Jiang L."/>
            <person name="Lee J."/>
        </authorList>
    </citation>
    <scope>NUCLEOTIDE SEQUENCE</scope>
    <source>
        <strain evidence="1">DY_R2A_6</strain>
    </source>
</reference>